<accession>A0A834P7Z0</accession>
<evidence type="ECO:0000313" key="2">
    <source>
        <dbReference type="EMBL" id="KAF7431754.1"/>
    </source>
</evidence>
<protein>
    <submittedName>
        <fullName evidence="2">Uncharacterized protein</fullName>
    </submittedName>
</protein>
<dbReference type="Proteomes" id="UP000600918">
    <property type="component" value="Unassembled WGS sequence"/>
</dbReference>
<reference evidence="2" key="1">
    <citation type="journal article" date="2020" name="G3 (Bethesda)">
        <title>High-Quality Assemblies for Three Invasive Social Wasps from the &lt;i&gt;Vespula&lt;/i&gt; Genus.</title>
        <authorList>
            <person name="Harrop T.W.R."/>
            <person name="Guhlin J."/>
            <person name="McLaughlin G.M."/>
            <person name="Permina E."/>
            <person name="Stockwell P."/>
            <person name="Gilligan J."/>
            <person name="Le Lec M.F."/>
            <person name="Gruber M.A.M."/>
            <person name="Quinn O."/>
            <person name="Lovegrove M."/>
            <person name="Duncan E.J."/>
            <person name="Remnant E.J."/>
            <person name="Van Eeckhoven J."/>
            <person name="Graham B."/>
            <person name="Knapp R.A."/>
            <person name="Langford K.W."/>
            <person name="Kronenberg Z."/>
            <person name="Press M.O."/>
            <person name="Eacker S.M."/>
            <person name="Wilson-Rankin E.E."/>
            <person name="Purcell J."/>
            <person name="Lester P.J."/>
            <person name="Dearden P.K."/>
        </authorList>
    </citation>
    <scope>NUCLEOTIDE SEQUENCE</scope>
    <source>
        <strain evidence="2">Volc-1</strain>
    </source>
</reference>
<sequence>MEEEKEVEEGEEEMEEKEEEMEEEEEEEDVVAPIIFGLPLAATWTLPGQKFSVTEFKCTKSPDAGHAELLLPMITVYDAPIAKISRFSAFP</sequence>
<name>A0A834P7Z0_VESPE</name>
<proteinExistence type="predicted"/>
<organism evidence="2 3">
    <name type="scientific">Vespula pensylvanica</name>
    <name type="common">Western yellow jacket</name>
    <name type="synonym">Wasp</name>
    <dbReference type="NCBI Taxonomy" id="30213"/>
    <lineage>
        <taxon>Eukaryota</taxon>
        <taxon>Metazoa</taxon>
        <taxon>Ecdysozoa</taxon>
        <taxon>Arthropoda</taxon>
        <taxon>Hexapoda</taxon>
        <taxon>Insecta</taxon>
        <taxon>Pterygota</taxon>
        <taxon>Neoptera</taxon>
        <taxon>Endopterygota</taxon>
        <taxon>Hymenoptera</taxon>
        <taxon>Apocrita</taxon>
        <taxon>Aculeata</taxon>
        <taxon>Vespoidea</taxon>
        <taxon>Vespidae</taxon>
        <taxon>Vespinae</taxon>
        <taxon>Vespula</taxon>
    </lineage>
</organism>
<evidence type="ECO:0000256" key="1">
    <source>
        <dbReference type="SAM" id="MobiDB-lite"/>
    </source>
</evidence>
<feature type="region of interest" description="Disordered" evidence="1">
    <location>
        <begin position="1"/>
        <end position="29"/>
    </location>
</feature>
<keyword evidence="3" id="KW-1185">Reference proteome</keyword>
<comment type="caution">
    <text evidence="2">The sequence shown here is derived from an EMBL/GenBank/DDBJ whole genome shotgun (WGS) entry which is preliminary data.</text>
</comment>
<dbReference type="EMBL" id="JACSDY010000003">
    <property type="protein sequence ID" value="KAF7431754.1"/>
    <property type="molecule type" value="Genomic_DNA"/>
</dbReference>
<evidence type="ECO:0000313" key="3">
    <source>
        <dbReference type="Proteomes" id="UP000600918"/>
    </source>
</evidence>
<dbReference type="AlphaFoldDB" id="A0A834P7Z0"/>
<gene>
    <name evidence="2" type="ORF">H0235_004678</name>
</gene>